<gene>
    <name evidence="1" type="primary">K02A2.6_12</name>
    <name evidence="1" type="ORF">E2C01_037258</name>
</gene>
<comment type="caution">
    <text evidence="1">The sequence shown here is derived from an EMBL/GenBank/DDBJ whole genome shotgun (WGS) entry which is preliminary data.</text>
</comment>
<organism evidence="1 2">
    <name type="scientific">Portunus trituberculatus</name>
    <name type="common">Swimming crab</name>
    <name type="synonym">Neptunus trituberculatus</name>
    <dbReference type="NCBI Taxonomy" id="210409"/>
    <lineage>
        <taxon>Eukaryota</taxon>
        <taxon>Metazoa</taxon>
        <taxon>Ecdysozoa</taxon>
        <taxon>Arthropoda</taxon>
        <taxon>Crustacea</taxon>
        <taxon>Multicrustacea</taxon>
        <taxon>Malacostraca</taxon>
        <taxon>Eumalacostraca</taxon>
        <taxon>Eucarida</taxon>
        <taxon>Decapoda</taxon>
        <taxon>Pleocyemata</taxon>
        <taxon>Brachyura</taxon>
        <taxon>Eubrachyura</taxon>
        <taxon>Portunoidea</taxon>
        <taxon>Portunidae</taxon>
        <taxon>Portuninae</taxon>
        <taxon>Portunus</taxon>
    </lineage>
</organism>
<keyword evidence="2" id="KW-1185">Reference proteome</keyword>
<evidence type="ECO:0000313" key="2">
    <source>
        <dbReference type="Proteomes" id="UP000324222"/>
    </source>
</evidence>
<dbReference type="GO" id="GO:0071897">
    <property type="term" value="P:DNA biosynthetic process"/>
    <property type="evidence" value="ECO:0007669"/>
    <property type="project" value="UniProtKB-ARBA"/>
</dbReference>
<sequence length="90" mass="10280">MLSITSWTKNWKGRSRKESLNQWKSATAAIPPGGTQSRRQVKYFLPTPKELFVRIKGTKLAKLDLKDAYLKMELSDESKDITTVTTHRGL</sequence>
<dbReference type="AlphaFoldDB" id="A0A5B7FF48"/>
<evidence type="ECO:0008006" key="3">
    <source>
        <dbReference type="Google" id="ProtNLM"/>
    </source>
</evidence>
<dbReference type="EMBL" id="VSRR010005910">
    <property type="protein sequence ID" value="MPC43608.1"/>
    <property type="molecule type" value="Genomic_DNA"/>
</dbReference>
<dbReference type="SUPFAM" id="SSF56672">
    <property type="entry name" value="DNA/RNA polymerases"/>
    <property type="match status" value="1"/>
</dbReference>
<dbReference type="Proteomes" id="UP000324222">
    <property type="component" value="Unassembled WGS sequence"/>
</dbReference>
<dbReference type="InterPro" id="IPR043128">
    <property type="entry name" value="Rev_trsase/Diguanyl_cyclase"/>
</dbReference>
<accession>A0A5B7FF48</accession>
<reference evidence="1 2" key="1">
    <citation type="submission" date="2019-05" db="EMBL/GenBank/DDBJ databases">
        <title>Another draft genome of Portunus trituberculatus and its Hox gene families provides insights of decapod evolution.</title>
        <authorList>
            <person name="Jeong J.-H."/>
            <person name="Song I."/>
            <person name="Kim S."/>
            <person name="Choi T."/>
            <person name="Kim D."/>
            <person name="Ryu S."/>
            <person name="Kim W."/>
        </authorList>
    </citation>
    <scope>NUCLEOTIDE SEQUENCE [LARGE SCALE GENOMIC DNA]</scope>
    <source>
        <tissue evidence="1">Muscle</tissue>
    </source>
</reference>
<dbReference type="Gene3D" id="3.30.70.270">
    <property type="match status" value="1"/>
</dbReference>
<proteinExistence type="predicted"/>
<name>A0A5B7FF48_PORTR</name>
<evidence type="ECO:0000313" key="1">
    <source>
        <dbReference type="EMBL" id="MPC43608.1"/>
    </source>
</evidence>
<dbReference type="InterPro" id="IPR043502">
    <property type="entry name" value="DNA/RNA_pol_sf"/>
</dbReference>
<dbReference type="Gene3D" id="3.10.10.10">
    <property type="entry name" value="HIV Type 1 Reverse Transcriptase, subunit A, domain 1"/>
    <property type="match status" value="1"/>
</dbReference>
<protein>
    <recommendedName>
        <fullName evidence="3">Reverse transcriptase domain-containing protein</fullName>
    </recommendedName>
</protein>